<comment type="cofactor">
    <cofactor evidence="1 4">
        <name>thiamine diphosphate</name>
        <dbReference type="ChEBI" id="CHEBI:58937"/>
    </cofactor>
</comment>
<reference evidence="6 7" key="1">
    <citation type="submission" date="2016-10" db="EMBL/GenBank/DDBJ databases">
        <authorList>
            <person name="de Groot N.N."/>
        </authorList>
    </citation>
    <scope>NUCLEOTIDE SEQUENCE [LARGE SCALE GENOMIC DNA]</scope>
    <source>
        <strain evidence="6 7">DSM 44149</strain>
    </source>
</reference>
<dbReference type="InterPro" id="IPR029061">
    <property type="entry name" value="THDP-binding"/>
</dbReference>
<dbReference type="AlphaFoldDB" id="A0A1H0CGX9"/>
<sequence>MDLLRSADRQPKPEPDVLLDAYRWMVIGRRLDRQTRELAGISGPSASQSDLTAACQVGAVLALAPRDWVFPTHREYIALIARGIDPLEALALPWGDWHCGYDPCAHRVAPQCAPAVTQIERAVGLTHAAHLDDDNIVSLVFVRGDSITEREFSEACYFAMTWAAPVVIFVQHNFGRHSRFAMDASADQDNLDLSFPRGLVARHGSAPLVDGTDVLGVFAAVTAAAERARAEHAPMIVEALPYRVLSHGGADRDGDGVEVEERAGSPVERLEAELREFGVLDDKAVRRVAEEAEAMAADLRDRLSAEPKPDPAELFDHVYAEPTPQLREQQTLLRTEQGLPGNL</sequence>
<dbReference type="RefSeq" id="WP_052407636.1">
    <property type="nucleotide sequence ID" value="NZ_JOEF01000017.1"/>
</dbReference>
<evidence type="ECO:0000256" key="3">
    <source>
        <dbReference type="ARBA" id="ARBA00023052"/>
    </source>
</evidence>
<dbReference type="OrthoDB" id="9766715at2"/>
<dbReference type="GO" id="GO:0000287">
    <property type="term" value="F:magnesium ion binding"/>
    <property type="evidence" value="ECO:0007669"/>
    <property type="project" value="UniProtKB-ARBA"/>
</dbReference>
<comment type="function">
    <text evidence="4">The branched-chain alpha-keto dehydrogenase complex catalyzes the overall conversion of alpha-keto acids to acyl-CoA and CO(2). It contains multiple copies of three enzymatic components: branched-chain alpha-keto acid decarboxylase (E1), lipoamide acyltransferase (E2) and lipoamide dehydrogenase (E3).</text>
</comment>
<gene>
    <name evidence="6" type="ORF">SAMN04489726_7221</name>
</gene>
<dbReference type="SUPFAM" id="SSF52518">
    <property type="entry name" value="Thiamin diphosphate-binding fold (THDP-binding)"/>
    <property type="match status" value="1"/>
</dbReference>
<evidence type="ECO:0000313" key="7">
    <source>
        <dbReference type="Proteomes" id="UP000183376"/>
    </source>
</evidence>
<keyword evidence="6" id="KW-0670">Pyruvate</keyword>
<dbReference type="GO" id="GO:0009083">
    <property type="term" value="P:branched-chain amino acid catabolic process"/>
    <property type="evidence" value="ECO:0007669"/>
    <property type="project" value="TreeGrafter"/>
</dbReference>
<dbReference type="Proteomes" id="UP000183376">
    <property type="component" value="Chromosome I"/>
</dbReference>
<dbReference type="PANTHER" id="PTHR43380">
    <property type="entry name" value="2-OXOISOVALERATE DEHYDROGENASE SUBUNIT ALPHA, MITOCHONDRIAL"/>
    <property type="match status" value="1"/>
</dbReference>
<dbReference type="EMBL" id="LT629701">
    <property type="protein sequence ID" value="SDN57127.1"/>
    <property type="molecule type" value="Genomic_DNA"/>
</dbReference>
<evidence type="ECO:0000256" key="1">
    <source>
        <dbReference type="ARBA" id="ARBA00001964"/>
    </source>
</evidence>
<evidence type="ECO:0000313" key="6">
    <source>
        <dbReference type="EMBL" id="SDN57127.1"/>
    </source>
</evidence>
<organism evidence="6 7">
    <name type="scientific">Allokutzneria albata</name>
    <name type="common">Kibdelosporangium albatum</name>
    <dbReference type="NCBI Taxonomy" id="211114"/>
    <lineage>
        <taxon>Bacteria</taxon>
        <taxon>Bacillati</taxon>
        <taxon>Actinomycetota</taxon>
        <taxon>Actinomycetes</taxon>
        <taxon>Pseudonocardiales</taxon>
        <taxon>Pseudonocardiaceae</taxon>
        <taxon>Allokutzneria</taxon>
    </lineage>
</organism>
<dbReference type="PANTHER" id="PTHR43380:SF1">
    <property type="entry name" value="2-OXOISOVALERATE DEHYDROGENASE SUBUNIT ALPHA, MITOCHONDRIAL"/>
    <property type="match status" value="1"/>
</dbReference>
<dbReference type="EC" id="1.2.4.4" evidence="4"/>
<feature type="domain" description="Dehydrogenase E1 component" evidence="5">
    <location>
        <begin position="48"/>
        <end position="311"/>
    </location>
</feature>
<evidence type="ECO:0000256" key="2">
    <source>
        <dbReference type="ARBA" id="ARBA00023002"/>
    </source>
</evidence>
<evidence type="ECO:0000256" key="4">
    <source>
        <dbReference type="RuleBase" id="RU365014"/>
    </source>
</evidence>
<dbReference type="Pfam" id="PF00676">
    <property type="entry name" value="E1_dh"/>
    <property type="match status" value="1"/>
</dbReference>
<name>A0A1H0CGX9_ALLAB</name>
<dbReference type="InterPro" id="IPR001017">
    <property type="entry name" value="DH_E1"/>
</dbReference>
<protein>
    <recommendedName>
        <fullName evidence="4">2-oxoisovalerate dehydrogenase subunit alpha</fullName>
        <ecNumber evidence="4">1.2.4.4</ecNumber>
    </recommendedName>
    <alternativeName>
        <fullName evidence="4">Branched-chain alpha-keto acid dehydrogenase E1 component alpha chain</fullName>
    </alternativeName>
</protein>
<dbReference type="Gene3D" id="3.40.50.970">
    <property type="match status" value="1"/>
</dbReference>
<dbReference type="GO" id="GO:0003863">
    <property type="term" value="F:branched-chain 2-oxo acid dehydrogenase activity"/>
    <property type="evidence" value="ECO:0007669"/>
    <property type="project" value="UniProtKB-EC"/>
</dbReference>
<dbReference type="STRING" id="211114.SAMN04489726_7221"/>
<proteinExistence type="inferred from homology"/>
<evidence type="ECO:0000259" key="5">
    <source>
        <dbReference type="Pfam" id="PF00676"/>
    </source>
</evidence>
<keyword evidence="2 4" id="KW-0560">Oxidoreductase</keyword>
<comment type="catalytic activity">
    <reaction evidence="4">
        <text>N(6)-[(R)-lipoyl]-L-lysyl-[protein] + 3-methyl-2-oxobutanoate + H(+) = N(6)-[(R)-S(8)-2-methylpropanoyldihydrolipoyl]-L-lysyl-[protein] + CO2</text>
        <dbReference type="Rhea" id="RHEA:13457"/>
        <dbReference type="Rhea" id="RHEA-COMP:10474"/>
        <dbReference type="Rhea" id="RHEA-COMP:10497"/>
        <dbReference type="ChEBI" id="CHEBI:11851"/>
        <dbReference type="ChEBI" id="CHEBI:15378"/>
        <dbReference type="ChEBI" id="CHEBI:16526"/>
        <dbReference type="ChEBI" id="CHEBI:83099"/>
        <dbReference type="ChEBI" id="CHEBI:83142"/>
        <dbReference type="EC" id="1.2.4.4"/>
    </reaction>
</comment>
<keyword evidence="3 4" id="KW-0786">Thiamine pyrophosphate</keyword>
<dbReference type="InterPro" id="IPR050771">
    <property type="entry name" value="Alpha-ketoacid_DH_E1_comp"/>
</dbReference>
<accession>A0A1H0CGX9</accession>
<keyword evidence="7" id="KW-1185">Reference proteome</keyword>
<comment type="similarity">
    <text evidence="4">Belongs to the BCKDHA family.</text>
</comment>
<dbReference type="eggNOG" id="COG1071">
    <property type="taxonomic scope" value="Bacteria"/>
</dbReference>